<reference evidence="7" key="1">
    <citation type="journal article" date="2019" name="Int. J. Syst. Evol. Microbiol.">
        <title>The Global Catalogue of Microorganisms (GCM) 10K type strain sequencing project: providing services to taxonomists for standard genome sequencing and annotation.</title>
        <authorList>
            <consortium name="The Broad Institute Genomics Platform"/>
            <consortium name="The Broad Institute Genome Sequencing Center for Infectious Disease"/>
            <person name="Wu L."/>
            <person name="Ma J."/>
        </authorList>
    </citation>
    <scope>NUCLEOTIDE SEQUENCE [LARGE SCALE GENOMIC DNA]</scope>
    <source>
        <strain evidence="7">CCUG 49018</strain>
    </source>
</reference>
<keyword evidence="1" id="KW-0805">Transcription regulation</keyword>
<sequence length="206" mass="23316">MDVGRETRELPRTARGLRTRAALVAAARRVFERDGYIDARLTDITAEARCAVGSFYTYFANKEEIFAAVLEEAKEEMLHPNVREMTGTDDPVAVIEAANRAYLEAYARNARLMRLLDQVADIDEGVRELRRRRSEAFTRRNARAIRELQVRGVADPELDALLAATALSSMVSRMAQLTFVQGEPWELDELVETLTRLWTNALRITG</sequence>
<evidence type="ECO:0000313" key="7">
    <source>
        <dbReference type="Proteomes" id="UP001597182"/>
    </source>
</evidence>
<feature type="DNA-binding region" description="H-T-H motif" evidence="4">
    <location>
        <begin position="40"/>
        <end position="59"/>
    </location>
</feature>
<evidence type="ECO:0000256" key="1">
    <source>
        <dbReference type="ARBA" id="ARBA00023015"/>
    </source>
</evidence>
<dbReference type="Gene3D" id="1.10.357.10">
    <property type="entry name" value="Tetracycline Repressor, domain 2"/>
    <property type="match status" value="1"/>
</dbReference>
<dbReference type="RefSeq" id="WP_013673119.1">
    <property type="nucleotide sequence ID" value="NZ_BAABKS010000013.1"/>
</dbReference>
<dbReference type="Proteomes" id="UP001597182">
    <property type="component" value="Unassembled WGS sequence"/>
</dbReference>
<dbReference type="InterPro" id="IPR050109">
    <property type="entry name" value="HTH-type_TetR-like_transc_reg"/>
</dbReference>
<name>A0ABW3VHR9_9PSEU</name>
<dbReference type="InterPro" id="IPR009057">
    <property type="entry name" value="Homeodomain-like_sf"/>
</dbReference>
<feature type="domain" description="HTH tetR-type" evidence="5">
    <location>
        <begin position="17"/>
        <end position="77"/>
    </location>
</feature>
<organism evidence="6 7">
    <name type="scientific">Pseudonocardia benzenivorans</name>
    <dbReference type="NCBI Taxonomy" id="228005"/>
    <lineage>
        <taxon>Bacteria</taxon>
        <taxon>Bacillati</taxon>
        <taxon>Actinomycetota</taxon>
        <taxon>Actinomycetes</taxon>
        <taxon>Pseudonocardiales</taxon>
        <taxon>Pseudonocardiaceae</taxon>
        <taxon>Pseudonocardia</taxon>
    </lineage>
</organism>
<dbReference type="InterPro" id="IPR049397">
    <property type="entry name" value="EthR_C"/>
</dbReference>
<dbReference type="InterPro" id="IPR001647">
    <property type="entry name" value="HTH_TetR"/>
</dbReference>
<evidence type="ECO:0000313" key="6">
    <source>
        <dbReference type="EMBL" id="MFD1233849.1"/>
    </source>
</evidence>
<keyword evidence="7" id="KW-1185">Reference proteome</keyword>
<dbReference type="PANTHER" id="PTHR30055:SF234">
    <property type="entry name" value="HTH-TYPE TRANSCRIPTIONAL REGULATOR BETI"/>
    <property type="match status" value="1"/>
</dbReference>
<dbReference type="SUPFAM" id="SSF46689">
    <property type="entry name" value="Homeodomain-like"/>
    <property type="match status" value="1"/>
</dbReference>
<dbReference type="Gene3D" id="1.10.10.60">
    <property type="entry name" value="Homeodomain-like"/>
    <property type="match status" value="1"/>
</dbReference>
<dbReference type="Pfam" id="PF00440">
    <property type="entry name" value="TetR_N"/>
    <property type="match status" value="1"/>
</dbReference>
<evidence type="ECO:0000259" key="5">
    <source>
        <dbReference type="PROSITE" id="PS50977"/>
    </source>
</evidence>
<gene>
    <name evidence="6" type="ORF">ACFQ34_11195</name>
</gene>
<accession>A0ABW3VHR9</accession>
<proteinExistence type="predicted"/>
<protein>
    <submittedName>
        <fullName evidence="6">TetR/AcrR family transcriptional regulator</fullName>
    </submittedName>
</protein>
<comment type="caution">
    <text evidence="6">The sequence shown here is derived from an EMBL/GenBank/DDBJ whole genome shotgun (WGS) entry which is preliminary data.</text>
</comment>
<dbReference type="Pfam" id="PF21313">
    <property type="entry name" value="EthR_C"/>
    <property type="match status" value="1"/>
</dbReference>
<dbReference type="SUPFAM" id="SSF48498">
    <property type="entry name" value="Tetracyclin repressor-like, C-terminal domain"/>
    <property type="match status" value="1"/>
</dbReference>
<evidence type="ECO:0000256" key="4">
    <source>
        <dbReference type="PROSITE-ProRule" id="PRU00335"/>
    </source>
</evidence>
<dbReference type="PANTHER" id="PTHR30055">
    <property type="entry name" value="HTH-TYPE TRANSCRIPTIONAL REGULATOR RUTR"/>
    <property type="match status" value="1"/>
</dbReference>
<dbReference type="EMBL" id="JBHTMB010000088">
    <property type="protein sequence ID" value="MFD1233849.1"/>
    <property type="molecule type" value="Genomic_DNA"/>
</dbReference>
<dbReference type="PROSITE" id="PS50977">
    <property type="entry name" value="HTH_TETR_2"/>
    <property type="match status" value="1"/>
</dbReference>
<keyword evidence="3" id="KW-0804">Transcription</keyword>
<evidence type="ECO:0000256" key="2">
    <source>
        <dbReference type="ARBA" id="ARBA00023125"/>
    </source>
</evidence>
<evidence type="ECO:0000256" key="3">
    <source>
        <dbReference type="ARBA" id="ARBA00023163"/>
    </source>
</evidence>
<keyword evidence="2 4" id="KW-0238">DNA-binding</keyword>
<dbReference type="PRINTS" id="PR00455">
    <property type="entry name" value="HTHTETR"/>
</dbReference>
<dbReference type="InterPro" id="IPR036271">
    <property type="entry name" value="Tet_transcr_reg_TetR-rel_C_sf"/>
</dbReference>